<evidence type="ECO:0000256" key="2">
    <source>
        <dbReference type="ARBA" id="ARBA00005733"/>
    </source>
</evidence>
<dbReference type="InterPro" id="IPR001523">
    <property type="entry name" value="Paired_dom"/>
</dbReference>
<evidence type="ECO:0000256" key="3">
    <source>
        <dbReference type="ARBA" id="ARBA00022473"/>
    </source>
</evidence>
<protein>
    <recommendedName>
        <fullName evidence="17">Paired box protein Pax-6</fullName>
    </recommendedName>
</protein>
<evidence type="ECO:0000256" key="7">
    <source>
        <dbReference type="ARBA" id="ARBA00023155"/>
    </source>
</evidence>
<evidence type="ECO:0000256" key="11">
    <source>
        <dbReference type="RuleBase" id="RU000682"/>
    </source>
</evidence>
<feature type="DNA-binding region" description="Homeobox" evidence="10">
    <location>
        <begin position="251"/>
        <end position="310"/>
    </location>
</feature>
<evidence type="ECO:0000256" key="12">
    <source>
        <dbReference type="SAM" id="MobiDB-lite"/>
    </source>
</evidence>
<feature type="domain" description="Paired" evidence="14">
    <location>
        <begin position="37"/>
        <end position="159"/>
    </location>
</feature>
<evidence type="ECO:0000313" key="15">
    <source>
        <dbReference type="EnsemblMetazoa" id="G27180.3:cds"/>
    </source>
</evidence>
<keyword evidence="4" id="KW-0563">Paired box</keyword>
<evidence type="ECO:0000259" key="14">
    <source>
        <dbReference type="PROSITE" id="PS51057"/>
    </source>
</evidence>
<dbReference type="GO" id="GO:0000978">
    <property type="term" value="F:RNA polymerase II cis-regulatory region sequence-specific DNA binding"/>
    <property type="evidence" value="ECO:0007669"/>
    <property type="project" value="TreeGrafter"/>
</dbReference>
<dbReference type="Pfam" id="PF00046">
    <property type="entry name" value="Homeodomain"/>
    <property type="match status" value="1"/>
</dbReference>
<dbReference type="AlphaFoldDB" id="A0A8W8L9L9"/>
<dbReference type="CDD" id="cd00086">
    <property type="entry name" value="homeodomain"/>
    <property type="match status" value="1"/>
</dbReference>
<keyword evidence="7 10" id="KW-0371">Homeobox</keyword>
<evidence type="ECO:0000256" key="4">
    <source>
        <dbReference type="ARBA" id="ARBA00022724"/>
    </source>
</evidence>
<dbReference type="Pfam" id="PF00292">
    <property type="entry name" value="PAX"/>
    <property type="match status" value="1"/>
</dbReference>
<dbReference type="PROSITE" id="PS51057">
    <property type="entry name" value="PAIRED_2"/>
    <property type="match status" value="1"/>
</dbReference>
<organism evidence="15 16">
    <name type="scientific">Magallana gigas</name>
    <name type="common">Pacific oyster</name>
    <name type="synonym">Crassostrea gigas</name>
    <dbReference type="NCBI Taxonomy" id="29159"/>
    <lineage>
        <taxon>Eukaryota</taxon>
        <taxon>Metazoa</taxon>
        <taxon>Spiralia</taxon>
        <taxon>Lophotrochozoa</taxon>
        <taxon>Mollusca</taxon>
        <taxon>Bivalvia</taxon>
        <taxon>Autobranchia</taxon>
        <taxon>Pteriomorphia</taxon>
        <taxon>Ostreida</taxon>
        <taxon>Ostreoidea</taxon>
        <taxon>Ostreidae</taxon>
        <taxon>Magallana</taxon>
    </lineage>
</organism>
<keyword evidence="5" id="KW-0805">Transcription regulation</keyword>
<feature type="compositionally biased region" description="Basic and acidic residues" evidence="12">
    <location>
        <begin position="229"/>
        <end position="239"/>
    </location>
</feature>
<dbReference type="SMART" id="SM00351">
    <property type="entry name" value="PAX"/>
    <property type="match status" value="1"/>
</dbReference>
<comment type="similarity">
    <text evidence="2">Belongs to the paired homeobox family.</text>
</comment>
<feature type="region of interest" description="Disordered" evidence="12">
    <location>
        <begin position="226"/>
        <end position="256"/>
    </location>
</feature>
<evidence type="ECO:0000256" key="1">
    <source>
        <dbReference type="ARBA" id="ARBA00004123"/>
    </source>
</evidence>
<dbReference type="GO" id="GO:0005634">
    <property type="term" value="C:nucleus"/>
    <property type="evidence" value="ECO:0007669"/>
    <property type="project" value="UniProtKB-SubCell"/>
</dbReference>
<dbReference type="Gene3D" id="1.10.10.10">
    <property type="entry name" value="Winged helix-like DNA-binding domain superfamily/Winged helix DNA-binding domain"/>
    <property type="match status" value="1"/>
</dbReference>
<dbReference type="PANTHER" id="PTHR45636">
    <property type="entry name" value="PAIRED BOX PROTEIN PAX-6-RELATED-RELATED"/>
    <property type="match status" value="1"/>
</dbReference>
<evidence type="ECO:0000259" key="13">
    <source>
        <dbReference type="PROSITE" id="PS50071"/>
    </source>
</evidence>
<keyword evidence="8" id="KW-0804">Transcription</keyword>
<evidence type="ECO:0000256" key="9">
    <source>
        <dbReference type="ARBA" id="ARBA00023242"/>
    </source>
</evidence>
<dbReference type="FunFam" id="1.10.10.60:FF:000679">
    <property type="entry name" value="Homeobox protein aristaless"/>
    <property type="match status" value="1"/>
</dbReference>
<dbReference type="InterPro" id="IPR009057">
    <property type="entry name" value="Homeodomain-like_sf"/>
</dbReference>
<sequence>MTLWDLVDSHHRSFNVQQQKWMDAREMSGFSSNSASPSGVGNDVAGKAALFRPYALPPSPSVRYLDRTSPLPPVAHRVMWDKNTAAPYIDSVIGNRRSTIGGSKPKVATPTVVMKIEEYKSGNPTIFAWEIRDKLLKEGICTQSNLPSVSSINRIIRNRAADRTAMAYARMLNNSLYQFPPPAPPLWSSMLSFPDPSTIYRPQHRSEEHTEMFKATQEFEPVCSEEEKEITSKDACTPKEDEETETSTSKLRRNRTTFTSQQLDLLEQSFQKAHYPGVQTREELATKTNLSEARVQVWFSNRRAKWRRSQRFTFLHQTTYPVLPAFPSISLSDGVGFSSFQTDARFMNKPSDISFSEEHDVIGSKESAFRRLKYPEERKSV</sequence>
<evidence type="ECO:0000256" key="6">
    <source>
        <dbReference type="ARBA" id="ARBA00023125"/>
    </source>
</evidence>
<dbReference type="InterPro" id="IPR001356">
    <property type="entry name" value="HD"/>
</dbReference>
<dbReference type="Gene3D" id="1.10.10.60">
    <property type="entry name" value="Homeodomain-like"/>
    <property type="match status" value="1"/>
</dbReference>
<dbReference type="PROSITE" id="PS00027">
    <property type="entry name" value="HOMEOBOX_1"/>
    <property type="match status" value="1"/>
</dbReference>
<evidence type="ECO:0000256" key="10">
    <source>
        <dbReference type="PROSITE-ProRule" id="PRU00108"/>
    </source>
</evidence>
<dbReference type="FunFam" id="1.10.10.10:FF:000003">
    <property type="entry name" value="Paired box protein Pax-6"/>
    <property type="match status" value="1"/>
</dbReference>
<dbReference type="PROSITE" id="PS50071">
    <property type="entry name" value="HOMEOBOX_2"/>
    <property type="match status" value="1"/>
</dbReference>
<dbReference type="InterPro" id="IPR017970">
    <property type="entry name" value="Homeobox_CS"/>
</dbReference>
<name>A0A8W8L9L9_MAGGI</name>
<keyword evidence="9 10" id="KW-0539">Nucleus</keyword>
<reference evidence="15" key="1">
    <citation type="submission" date="2022-08" db="UniProtKB">
        <authorList>
            <consortium name="EnsemblMetazoa"/>
        </authorList>
    </citation>
    <scope>IDENTIFICATION</scope>
    <source>
        <strain evidence="15">05x7-T-G4-1.051#20</strain>
    </source>
</reference>
<dbReference type="Proteomes" id="UP000005408">
    <property type="component" value="Unassembled WGS sequence"/>
</dbReference>
<dbReference type="InterPro" id="IPR036388">
    <property type="entry name" value="WH-like_DNA-bd_sf"/>
</dbReference>
<comment type="subcellular location">
    <subcellularLocation>
        <location evidence="1 10 11">Nucleus</location>
    </subcellularLocation>
</comment>
<feature type="domain" description="Homeobox" evidence="13">
    <location>
        <begin position="249"/>
        <end position="309"/>
    </location>
</feature>
<keyword evidence="16" id="KW-1185">Reference proteome</keyword>
<evidence type="ECO:0008006" key="17">
    <source>
        <dbReference type="Google" id="ProtNLM"/>
    </source>
</evidence>
<keyword evidence="6 10" id="KW-0238">DNA-binding</keyword>
<proteinExistence type="inferred from homology"/>
<dbReference type="SMART" id="SM00389">
    <property type="entry name" value="HOX"/>
    <property type="match status" value="1"/>
</dbReference>
<evidence type="ECO:0000256" key="8">
    <source>
        <dbReference type="ARBA" id="ARBA00023163"/>
    </source>
</evidence>
<dbReference type="GO" id="GO:0000981">
    <property type="term" value="F:DNA-binding transcription factor activity, RNA polymerase II-specific"/>
    <property type="evidence" value="ECO:0007669"/>
    <property type="project" value="InterPro"/>
</dbReference>
<dbReference type="EnsemblMetazoa" id="G27180.3">
    <property type="protein sequence ID" value="G27180.3:cds"/>
    <property type="gene ID" value="G27180"/>
</dbReference>
<keyword evidence="3" id="KW-0217">Developmental protein</keyword>
<dbReference type="InterPro" id="IPR043565">
    <property type="entry name" value="PAX_fam"/>
</dbReference>
<accession>A0A8W8L9L9</accession>
<evidence type="ECO:0000313" key="16">
    <source>
        <dbReference type="Proteomes" id="UP000005408"/>
    </source>
</evidence>
<evidence type="ECO:0000256" key="5">
    <source>
        <dbReference type="ARBA" id="ARBA00023015"/>
    </source>
</evidence>
<dbReference type="SUPFAM" id="SSF46689">
    <property type="entry name" value="Homeodomain-like"/>
    <property type="match status" value="2"/>
</dbReference>